<keyword evidence="4 7" id="KW-0808">Transferase</keyword>
<dbReference type="GO" id="GO:0009236">
    <property type="term" value="P:cobalamin biosynthetic process"/>
    <property type="evidence" value="ECO:0007669"/>
    <property type="project" value="UniProtKB-UniPathway"/>
</dbReference>
<dbReference type="InterPro" id="IPR051810">
    <property type="entry name" value="Precorrin_MeTrfase"/>
</dbReference>
<dbReference type="PANTHER" id="PTHR47036">
    <property type="entry name" value="COBALT-FACTOR III C(17)-METHYLTRANSFERASE-RELATED"/>
    <property type="match status" value="1"/>
</dbReference>
<protein>
    <submittedName>
        <fullName evidence="7">Precorrin-3B C(17)-methyltransferase</fullName>
    </submittedName>
</protein>
<name>A0A510JF29_9FUSO</name>
<dbReference type="UniPathway" id="UPA00148"/>
<evidence type="ECO:0000256" key="2">
    <source>
        <dbReference type="ARBA" id="ARBA00022573"/>
    </source>
</evidence>
<keyword evidence="5" id="KW-0949">S-adenosyl-L-methionine</keyword>
<dbReference type="InterPro" id="IPR035996">
    <property type="entry name" value="4pyrrol_Methylase_sf"/>
</dbReference>
<comment type="pathway">
    <text evidence="1">Cofactor biosynthesis; adenosylcobalamin biosynthesis.</text>
</comment>
<dbReference type="RefSeq" id="WP_026745798.1">
    <property type="nucleotide sequence ID" value="NZ_AP019823.1"/>
</dbReference>
<dbReference type="SUPFAM" id="SSF53790">
    <property type="entry name" value="Tetrapyrrole methylase"/>
    <property type="match status" value="1"/>
</dbReference>
<reference evidence="7 8" key="1">
    <citation type="submission" date="2019-07" db="EMBL/GenBank/DDBJ databases">
        <title>Complete Genome Sequence of Leptotrichia hofstadii Strain JCM16775.</title>
        <authorList>
            <person name="Watanabe S."/>
            <person name="Cui L."/>
        </authorList>
    </citation>
    <scope>NUCLEOTIDE SEQUENCE [LARGE SCALE GENOMIC DNA]</scope>
    <source>
        <strain evidence="7 8">JCM16775</strain>
    </source>
</reference>
<keyword evidence="3 7" id="KW-0489">Methyltransferase</keyword>
<dbReference type="Gene3D" id="3.40.1010.10">
    <property type="entry name" value="Cobalt-precorrin-4 Transmethylase, Domain 1"/>
    <property type="match status" value="1"/>
</dbReference>
<proteinExistence type="predicted"/>
<dbReference type="GO" id="GO:0008168">
    <property type="term" value="F:methyltransferase activity"/>
    <property type="evidence" value="ECO:0007669"/>
    <property type="project" value="UniProtKB-KW"/>
</dbReference>
<evidence type="ECO:0000256" key="1">
    <source>
        <dbReference type="ARBA" id="ARBA00004953"/>
    </source>
</evidence>
<evidence type="ECO:0000313" key="8">
    <source>
        <dbReference type="Proteomes" id="UP000321892"/>
    </source>
</evidence>
<dbReference type="NCBIfam" id="TIGR01466">
    <property type="entry name" value="cobJ_cbiH"/>
    <property type="match status" value="1"/>
</dbReference>
<evidence type="ECO:0000256" key="4">
    <source>
        <dbReference type="ARBA" id="ARBA00022679"/>
    </source>
</evidence>
<dbReference type="InterPro" id="IPR014776">
    <property type="entry name" value="4pyrrole_Mease_sub2"/>
</dbReference>
<evidence type="ECO:0000256" key="3">
    <source>
        <dbReference type="ARBA" id="ARBA00022603"/>
    </source>
</evidence>
<dbReference type="Gene3D" id="3.30.950.10">
    <property type="entry name" value="Methyltransferase, Cobalt-precorrin-4 Transmethylase, Domain 2"/>
    <property type="match status" value="1"/>
</dbReference>
<dbReference type="OrthoDB" id="9772960at2"/>
<dbReference type="CDD" id="cd11646">
    <property type="entry name" value="Precorrin_3B_C17_MT"/>
    <property type="match status" value="1"/>
</dbReference>
<evidence type="ECO:0000259" key="6">
    <source>
        <dbReference type="Pfam" id="PF00590"/>
    </source>
</evidence>
<keyword evidence="2" id="KW-0169">Cobalamin biosynthesis</keyword>
<dbReference type="Pfam" id="PF00590">
    <property type="entry name" value="TP_methylase"/>
    <property type="match status" value="1"/>
</dbReference>
<evidence type="ECO:0000313" key="7">
    <source>
        <dbReference type="EMBL" id="BBM37854.1"/>
    </source>
</evidence>
<accession>A0A510JF29</accession>
<dbReference type="KEGG" id="lhf:JCM16775_0549"/>
<dbReference type="InterPro" id="IPR014777">
    <property type="entry name" value="4pyrrole_Mease_sub1"/>
</dbReference>
<sequence>MNKKGKIYVVGIGPGKKADMTFKAYEAMEKSDIIVGYKTYTDLIKEYFPNTEIKSSSMMKEVDRCIEVLELAKSGKNVALISSGDAGVYGMAGIMYEVIDEKDDVEIEVISGVTATNAAAAIVGAPIMHDYVTISLSNLLTDWELIKKRLELAAQGDFIISLYNPKSKGRTTQIVEAQQIMLKHKSKDTPVAIVRNAGRETEEHEITTLEKMLDSEINMLTIVLIGNSNTFVKKGKMVTPRGYDKKYEY</sequence>
<feature type="domain" description="Tetrapyrrole methylase" evidence="6">
    <location>
        <begin position="6"/>
        <end position="211"/>
    </location>
</feature>
<organism evidence="7 8">
    <name type="scientific">Leptotrichia hofstadii</name>
    <dbReference type="NCBI Taxonomy" id="157688"/>
    <lineage>
        <taxon>Bacteria</taxon>
        <taxon>Fusobacteriati</taxon>
        <taxon>Fusobacteriota</taxon>
        <taxon>Fusobacteriia</taxon>
        <taxon>Fusobacteriales</taxon>
        <taxon>Leptotrichiaceae</taxon>
        <taxon>Leptotrichia</taxon>
    </lineage>
</organism>
<dbReference type="EMBL" id="AP019823">
    <property type="protein sequence ID" value="BBM37854.1"/>
    <property type="molecule type" value="Genomic_DNA"/>
</dbReference>
<dbReference type="GO" id="GO:0032259">
    <property type="term" value="P:methylation"/>
    <property type="evidence" value="ECO:0007669"/>
    <property type="project" value="UniProtKB-KW"/>
</dbReference>
<dbReference type="Proteomes" id="UP000321892">
    <property type="component" value="Chromosome"/>
</dbReference>
<dbReference type="AlphaFoldDB" id="A0A510JF29"/>
<gene>
    <name evidence="7" type="ORF">JCM16775_0549</name>
</gene>
<evidence type="ECO:0000256" key="5">
    <source>
        <dbReference type="ARBA" id="ARBA00022691"/>
    </source>
</evidence>
<dbReference type="InterPro" id="IPR000878">
    <property type="entry name" value="4pyrrol_Mease"/>
</dbReference>
<dbReference type="InterPro" id="IPR006363">
    <property type="entry name" value="Cbl_synth_CobJ/CibH_dom"/>
</dbReference>
<dbReference type="PANTHER" id="PTHR47036:SF1">
    <property type="entry name" value="COBALT-FACTOR III C(17)-METHYLTRANSFERASE-RELATED"/>
    <property type="match status" value="1"/>
</dbReference>
<keyword evidence="8" id="KW-1185">Reference proteome</keyword>